<dbReference type="EMBL" id="ML978965">
    <property type="protein sequence ID" value="KAF1929894.1"/>
    <property type="molecule type" value="Genomic_DNA"/>
</dbReference>
<dbReference type="InterPro" id="IPR001283">
    <property type="entry name" value="CRISP-related"/>
</dbReference>
<gene>
    <name evidence="2" type="ORF">M421DRAFT_21863</name>
</gene>
<evidence type="ECO:0000313" key="2">
    <source>
        <dbReference type="EMBL" id="KAF1929894.1"/>
    </source>
</evidence>
<sequence length="150" mass="16646">SSVSAEYASDSNFQQAILDVTNLYRRQHNASQLSWNNSLAEYAKDWSEDCKFDHSGGPSGENLASGYPNVTASVEVWGNEREDYDFDKGEFSAETGHFTQLVWRNTSTVGCARTECNGDQKGGKGDAPGWYIVCEYYPAGNVLDQFVFNV</sequence>
<dbReference type="InterPro" id="IPR035940">
    <property type="entry name" value="CAP_sf"/>
</dbReference>
<dbReference type="PROSITE" id="PS01009">
    <property type="entry name" value="CRISP_1"/>
    <property type="match status" value="1"/>
</dbReference>
<dbReference type="GO" id="GO:0005576">
    <property type="term" value="C:extracellular region"/>
    <property type="evidence" value="ECO:0007669"/>
    <property type="project" value="InterPro"/>
</dbReference>
<dbReference type="InterPro" id="IPR014044">
    <property type="entry name" value="CAP_dom"/>
</dbReference>
<name>A0A6A5RS52_9PLEO</name>
<dbReference type="RefSeq" id="XP_033450142.1">
    <property type="nucleotide sequence ID" value="XM_033588291.1"/>
</dbReference>
<feature type="domain" description="SCP" evidence="1">
    <location>
        <begin position="12"/>
        <end position="144"/>
    </location>
</feature>
<feature type="non-terminal residue" evidence="2">
    <location>
        <position position="150"/>
    </location>
</feature>
<dbReference type="PANTHER" id="PTHR10334">
    <property type="entry name" value="CYSTEINE-RICH SECRETORY PROTEIN-RELATED"/>
    <property type="match status" value="1"/>
</dbReference>
<dbReference type="Proteomes" id="UP000800082">
    <property type="component" value="Unassembled WGS sequence"/>
</dbReference>
<dbReference type="OrthoDB" id="337038at2759"/>
<dbReference type="AlphaFoldDB" id="A0A6A5RS52"/>
<protein>
    <submittedName>
        <fullName evidence="2">PR-1-like protein</fullName>
    </submittedName>
</protein>
<feature type="non-terminal residue" evidence="2">
    <location>
        <position position="1"/>
    </location>
</feature>
<dbReference type="GeneID" id="54345938"/>
<dbReference type="SUPFAM" id="SSF55797">
    <property type="entry name" value="PR-1-like"/>
    <property type="match status" value="1"/>
</dbReference>
<accession>A0A6A5RS52</accession>
<keyword evidence="3" id="KW-1185">Reference proteome</keyword>
<dbReference type="PRINTS" id="PR00837">
    <property type="entry name" value="V5TPXLIKE"/>
</dbReference>
<dbReference type="InterPro" id="IPR018244">
    <property type="entry name" value="Allrgn_V5/Tpx1_CS"/>
</dbReference>
<dbReference type="Gene3D" id="3.40.33.10">
    <property type="entry name" value="CAP"/>
    <property type="match status" value="1"/>
</dbReference>
<reference evidence="2" key="1">
    <citation type="journal article" date="2020" name="Stud. Mycol.">
        <title>101 Dothideomycetes genomes: a test case for predicting lifestyles and emergence of pathogens.</title>
        <authorList>
            <person name="Haridas S."/>
            <person name="Albert R."/>
            <person name="Binder M."/>
            <person name="Bloem J."/>
            <person name="Labutti K."/>
            <person name="Salamov A."/>
            <person name="Andreopoulos B."/>
            <person name="Baker S."/>
            <person name="Barry K."/>
            <person name="Bills G."/>
            <person name="Bluhm B."/>
            <person name="Cannon C."/>
            <person name="Castanera R."/>
            <person name="Culley D."/>
            <person name="Daum C."/>
            <person name="Ezra D."/>
            <person name="Gonzalez J."/>
            <person name="Henrissat B."/>
            <person name="Kuo A."/>
            <person name="Liang C."/>
            <person name="Lipzen A."/>
            <person name="Lutzoni F."/>
            <person name="Magnuson J."/>
            <person name="Mondo S."/>
            <person name="Nolan M."/>
            <person name="Ohm R."/>
            <person name="Pangilinan J."/>
            <person name="Park H.-J."/>
            <person name="Ramirez L."/>
            <person name="Alfaro M."/>
            <person name="Sun H."/>
            <person name="Tritt A."/>
            <person name="Yoshinaga Y."/>
            <person name="Zwiers L.-H."/>
            <person name="Turgeon B."/>
            <person name="Goodwin S."/>
            <person name="Spatafora J."/>
            <person name="Crous P."/>
            <person name="Grigoriev I."/>
        </authorList>
    </citation>
    <scope>NUCLEOTIDE SEQUENCE</scope>
    <source>
        <strain evidence="2">CBS 183.55</strain>
    </source>
</reference>
<organism evidence="2 3">
    <name type="scientific">Didymella exigua CBS 183.55</name>
    <dbReference type="NCBI Taxonomy" id="1150837"/>
    <lineage>
        <taxon>Eukaryota</taxon>
        <taxon>Fungi</taxon>
        <taxon>Dikarya</taxon>
        <taxon>Ascomycota</taxon>
        <taxon>Pezizomycotina</taxon>
        <taxon>Dothideomycetes</taxon>
        <taxon>Pleosporomycetidae</taxon>
        <taxon>Pleosporales</taxon>
        <taxon>Pleosporineae</taxon>
        <taxon>Didymellaceae</taxon>
        <taxon>Didymella</taxon>
    </lineage>
</organism>
<dbReference type="Pfam" id="PF00188">
    <property type="entry name" value="CAP"/>
    <property type="match status" value="1"/>
</dbReference>
<evidence type="ECO:0000313" key="3">
    <source>
        <dbReference type="Proteomes" id="UP000800082"/>
    </source>
</evidence>
<proteinExistence type="predicted"/>
<evidence type="ECO:0000259" key="1">
    <source>
        <dbReference type="SMART" id="SM00198"/>
    </source>
</evidence>
<dbReference type="SMART" id="SM00198">
    <property type="entry name" value="SCP"/>
    <property type="match status" value="1"/>
</dbReference>